<dbReference type="EMBL" id="LIAE01003664">
    <property type="protein sequence ID" value="PAV93857.1"/>
    <property type="molecule type" value="Genomic_DNA"/>
</dbReference>
<name>A0A2A2M6V8_9BILA</name>
<protein>
    <submittedName>
        <fullName evidence="1">Uncharacterized protein</fullName>
    </submittedName>
</protein>
<gene>
    <name evidence="1" type="ORF">WR25_09408</name>
</gene>
<organism evidence="1 2">
    <name type="scientific">Diploscapter pachys</name>
    <dbReference type="NCBI Taxonomy" id="2018661"/>
    <lineage>
        <taxon>Eukaryota</taxon>
        <taxon>Metazoa</taxon>
        <taxon>Ecdysozoa</taxon>
        <taxon>Nematoda</taxon>
        <taxon>Chromadorea</taxon>
        <taxon>Rhabditida</taxon>
        <taxon>Rhabditina</taxon>
        <taxon>Rhabditomorpha</taxon>
        <taxon>Rhabditoidea</taxon>
        <taxon>Rhabditidae</taxon>
        <taxon>Diploscapter</taxon>
    </lineage>
</organism>
<sequence length="79" mass="8672">MPPRLAQLFDQKDVGRMADAGEIGRMLGFGIDADRPPQFLGPPLGEVDDLGQRRHLILAVVGRITGAQLRQALLRAERL</sequence>
<evidence type="ECO:0000313" key="2">
    <source>
        <dbReference type="Proteomes" id="UP000218231"/>
    </source>
</evidence>
<comment type="caution">
    <text evidence="1">The sequence shown here is derived from an EMBL/GenBank/DDBJ whole genome shotgun (WGS) entry which is preliminary data.</text>
</comment>
<keyword evidence="2" id="KW-1185">Reference proteome</keyword>
<dbReference type="AlphaFoldDB" id="A0A2A2M6V8"/>
<proteinExistence type="predicted"/>
<accession>A0A2A2M6V8</accession>
<evidence type="ECO:0000313" key="1">
    <source>
        <dbReference type="EMBL" id="PAV93857.1"/>
    </source>
</evidence>
<reference evidence="1 2" key="1">
    <citation type="journal article" date="2017" name="Curr. Biol.">
        <title>Genome architecture and evolution of a unichromosomal asexual nematode.</title>
        <authorList>
            <person name="Fradin H."/>
            <person name="Zegar C."/>
            <person name="Gutwein M."/>
            <person name="Lucas J."/>
            <person name="Kovtun M."/>
            <person name="Corcoran D."/>
            <person name="Baugh L.R."/>
            <person name="Kiontke K."/>
            <person name="Gunsalus K."/>
            <person name="Fitch D.H."/>
            <person name="Piano F."/>
        </authorList>
    </citation>
    <scope>NUCLEOTIDE SEQUENCE [LARGE SCALE GENOMIC DNA]</scope>
    <source>
        <strain evidence="1">PF1309</strain>
    </source>
</reference>
<dbReference type="Proteomes" id="UP000218231">
    <property type="component" value="Unassembled WGS sequence"/>
</dbReference>